<feature type="compositionally biased region" description="Low complexity" evidence="1">
    <location>
        <begin position="98"/>
        <end position="112"/>
    </location>
</feature>
<dbReference type="Proteomes" id="UP001652660">
    <property type="component" value="Chromosome 2e"/>
</dbReference>
<evidence type="ECO:0000256" key="1">
    <source>
        <dbReference type="SAM" id="MobiDB-lite"/>
    </source>
</evidence>
<organism evidence="3 4">
    <name type="scientific">Coffea arabica</name>
    <name type="common">Arabian coffee</name>
    <dbReference type="NCBI Taxonomy" id="13443"/>
    <lineage>
        <taxon>Eukaryota</taxon>
        <taxon>Viridiplantae</taxon>
        <taxon>Streptophyta</taxon>
        <taxon>Embryophyta</taxon>
        <taxon>Tracheophyta</taxon>
        <taxon>Spermatophyta</taxon>
        <taxon>Magnoliopsida</taxon>
        <taxon>eudicotyledons</taxon>
        <taxon>Gunneridae</taxon>
        <taxon>Pentapetalae</taxon>
        <taxon>asterids</taxon>
        <taxon>lamiids</taxon>
        <taxon>Gentianales</taxon>
        <taxon>Rubiaceae</taxon>
        <taxon>Ixoroideae</taxon>
        <taxon>Gardenieae complex</taxon>
        <taxon>Bertiereae - Coffeeae clade</taxon>
        <taxon>Coffeeae</taxon>
        <taxon>Coffea</taxon>
    </lineage>
</organism>
<feature type="domain" description="Reverse transcriptase" evidence="2">
    <location>
        <begin position="392"/>
        <end position="462"/>
    </location>
</feature>
<dbReference type="InterPro" id="IPR021109">
    <property type="entry name" value="Peptidase_aspartic_dom_sf"/>
</dbReference>
<gene>
    <name evidence="4" type="primary">LOC140036366</name>
</gene>
<dbReference type="Gene3D" id="2.40.70.10">
    <property type="entry name" value="Acid Proteases"/>
    <property type="match status" value="1"/>
</dbReference>
<dbReference type="PANTHER" id="PTHR15503:SF45">
    <property type="entry name" value="RNA-DIRECTED DNA POLYMERASE HOMOLOG"/>
    <property type="match status" value="1"/>
</dbReference>
<dbReference type="SUPFAM" id="SSF56672">
    <property type="entry name" value="DNA/RNA polymerases"/>
    <property type="match status" value="1"/>
</dbReference>
<dbReference type="Gene3D" id="3.10.10.10">
    <property type="entry name" value="HIV Type 1 Reverse Transcriptase, subunit A, domain 1"/>
    <property type="match status" value="1"/>
</dbReference>
<dbReference type="RefSeq" id="XP_071933848.1">
    <property type="nucleotide sequence ID" value="XM_072077747.1"/>
</dbReference>
<name>A0ABM4WPZ1_COFAR</name>
<evidence type="ECO:0000259" key="2">
    <source>
        <dbReference type="Pfam" id="PF00078"/>
    </source>
</evidence>
<protein>
    <recommendedName>
        <fullName evidence="2">Reverse transcriptase domain-containing protein</fullName>
    </recommendedName>
</protein>
<evidence type="ECO:0000313" key="3">
    <source>
        <dbReference type="Proteomes" id="UP001652660"/>
    </source>
</evidence>
<keyword evidence="3" id="KW-1185">Reference proteome</keyword>
<dbReference type="Gene3D" id="3.30.70.270">
    <property type="match status" value="1"/>
</dbReference>
<accession>A0ABM4WPZ1</accession>
<dbReference type="Pfam" id="PF00078">
    <property type="entry name" value="RVT_1"/>
    <property type="match status" value="1"/>
</dbReference>
<dbReference type="InterPro" id="IPR032567">
    <property type="entry name" value="RTL1-rel"/>
</dbReference>
<dbReference type="GeneID" id="140036366"/>
<feature type="compositionally biased region" description="Low complexity" evidence="1">
    <location>
        <begin position="121"/>
        <end position="130"/>
    </location>
</feature>
<dbReference type="InterPro" id="IPR000477">
    <property type="entry name" value="RT_dom"/>
</dbReference>
<feature type="region of interest" description="Disordered" evidence="1">
    <location>
        <begin position="70"/>
        <end position="138"/>
    </location>
</feature>
<dbReference type="Pfam" id="PF08284">
    <property type="entry name" value="RVP_2"/>
    <property type="match status" value="1"/>
</dbReference>
<evidence type="ECO:0000313" key="4">
    <source>
        <dbReference type="RefSeq" id="XP_071933848.1"/>
    </source>
</evidence>
<dbReference type="InterPro" id="IPR043502">
    <property type="entry name" value="DNA/RNA_pol_sf"/>
</dbReference>
<feature type="compositionally biased region" description="Basic and acidic residues" evidence="1">
    <location>
        <begin position="83"/>
        <end position="94"/>
    </location>
</feature>
<dbReference type="CDD" id="cd01647">
    <property type="entry name" value="RT_LTR"/>
    <property type="match status" value="1"/>
</dbReference>
<proteinExistence type="predicted"/>
<sequence length="674" mass="76728">MAEYESQFTRLSKFVPELILTEQRRVRRFIQGLNVEIQKDLAVAQITTFSDTVEKALRAKNARLQVRNFQVRKRGLSGGSSSQRDKSTPPKFGREAGTGRLPGTARGTPPRGGQSGRGRQRSASQGSSATISRGPCGFCGKPNHTEDNYWRKERKCLHCGSAEHQIANCPIQPREIRGTIQSSKDTSKQSKVEGVKPKVPARIDITPVSLPYDLEVGEKKLLGNLISLAIKGYDVILGMDWLVRYDTQLDCERKIVEFRIPGEAILRLDVKGNLPSSAMISGIRVRKLLSRGAQGFLAFLINTPTDKLKVEDVPVVGEYLDVFSDELVNLPPEREIEFEINLLPETSPISKTPYRMVSTELKKLKLQLQDLLERDFIRENGSPWRAPVLFVKRKDGTLRLCIDYRELNNVTIKNKYPLPDIDELFDQLQGAVVFSKLDLRQGYYQLLIRKEDMPKTAFNSRPLTDLTKKGGRFLWSDKCEDSFQELKRRLTMAPILTLPNKLNMRQRRWIEFLEDYNRTINYHSGKTNVVADALSRKTQMSGLMVKEWKMLGTVGEWNPKLEHKKITFGNIHVTSKLLGRIKEAQTEDPMVQKWVEKVKKGEISDFNLSPKGILRFKNRIVVPNGENLKQEVKAEHQKPSGLLQPLEIPVWKWENITMDFVSGLPKTQKGHDAV</sequence>
<dbReference type="InterPro" id="IPR043128">
    <property type="entry name" value="Rev_trsase/Diguanyl_cyclase"/>
</dbReference>
<reference evidence="4" key="1">
    <citation type="submission" date="2025-08" db="UniProtKB">
        <authorList>
            <consortium name="RefSeq"/>
        </authorList>
    </citation>
    <scope>IDENTIFICATION</scope>
    <source>
        <tissue evidence="4">Leaves</tissue>
    </source>
</reference>
<dbReference type="PANTHER" id="PTHR15503">
    <property type="entry name" value="LDOC1 RELATED"/>
    <property type="match status" value="1"/>
</dbReference>